<evidence type="ECO:0008006" key="3">
    <source>
        <dbReference type="Google" id="ProtNLM"/>
    </source>
</evidence>
<evidence type="ECO:0000313" key="2">
    <source>
        <dbReference type="Proteomes" id="UP001634007"/>
    </source>
</evidence>
<dbReference type="SUPFAM" id="SSF49764">
    <property type="entry name" value="HSP20-like chaperones"/>
    <property type="match status" value="1"/>
</dbReference>
<accession>A0ABD3LD15</accession>
<dbReference type="Proteomes" id="UP001634007">
    <property type="component" value="Unassembled WGS sequence"/>
</dbReference>
<dbReference type="AlphaFoldDB" id="A0ABD3LD15"/>
<dbReference type="InterPro" id="IPR008978">
    <property type="entry name" value="HSP20-like_chaperone"/>
</dbReference>
<reference evidence="1 2" key="1">
    <citation type="submission" date="2024-11" db="EMBL/GenBank/DDBJ databases">
        <title>Chromosome-level genome assembly of Eucalyptus globulus Labill. provides insights into its genome evolution.</title>
        <authorList>
            <person name="Li X."/>
        </authorList>
    </citation>
    <scope>NUCLEOTIDE SEQUENCE [LARGE SCALE GENOMIC DNA]</scope>
    <source>
        <strain evidence="1">CL2024</strain>
        <tissue evidence="1">Fresh tender leaves</tissue>
    </source>
</reference>
<proteinExistence type="predicted"/>
<protein>
    <recommendedName>
        <fullName evidence="3">SHSP domain-containing protein</fullName>
    </recommendedName>
</protein>
<name>A0ABD3LD15_EUCGL</name>
<evidence type="ECO:0000313" key="1">
    <source>
        <dbReference type="EMBL" id="KAL3748484.1"/>
    </source>
</evidence>
<comment type="caution">
    <text evidence="1">The sequence shown here is derived from an EMBL/GenBank/DDBJ whole genome shotgun (WGS) entry which is preliminary data.</text>
</comment>
<dbReference type="EMBL" id="JBJKBG010000002">
    <property type="protein sequence ID" value="KAL3748484.1"/>
    <property type="molecule type" value="Genomic_DNA"/>
</dbReference>
<gene>
    <name evidence="1" type="ORF">ACJRO7_009686</name>
</gene>
<organism evidence="1 2">
    <name type="scientific">Eucalyptus globulus</name>
    <name type="common">Tasmanian blue gum</name>
    <dbReference type="NCBI Taxonomy" id="34317"/>
    <lineage>
        <taxon>Eukaryota</taxon>
        <taxon>Viridiplantae</taxon>
        <taxon>Streptophyta</taxon>
        <taxon>Embryophyta</taxon>
        <taxon>Tracheophyta</taxon>
        <taxon>Spermatophyta</taxon>
        <taxon>Magnoliopsida</taxon>
        <taxon>eudicotyledons</taxon>
        <taxon>Gunneridae</taxon>
        <taxon>Pentapetalae</taxon>
        <taxon>rosids</taxon>
        <taxon>malvids</taxon>
        <taxon>Myrtales</taxon>
        <taxon>Myrtaceae</taxon>
        <taxon>Myrtoideae</taxon>
        <taxon>Eucalypteae</taxon>
        <taxon>Eucalyptus</taxon>
    </lineage>
</organism>
<keyword evidence="2" id="KW-1185">Reference proteome</keyword>
<sequence length="163" mass="18639">MQPSAPPSDQQGGIWNKISDTQNKIDRTRNNVKGAAVVFITPLGLLADQRPMWGDMAYDQVTEEETVAAFVYKMDKPRLREGELRVEIWGGNALWVMGQGDETIKVKLRKYHKMRLSRATASMSADGVLTVAIPKRHGPRKWYQYKDLAFNKFKTVRVRISWS</sequence>